<dbReference type="InterPro" id="IPR013105">
    <property type="entry name" value="TPR_2"/>
</dbReference>
<keyword evidence="1" id="KW-0677">Repeat</keyword>
<name>A0A7V7PQ95_9HYPH</name>
<keyword evidence="6" id="KW-1185">Reference proteome</keyword>
<dbReference type="EMBL" id="VZDO01000005">
    <property type="protein sequence ID" value="KAB0680267.1"/>
    <property type="molecule type" value="Genomic_DNA"/>
</dbReference>
<dbReference type="InterPro" id="IPR011990">
    <property type="entry name" value="TPR-like_helical_dom_sf"/>
</dbReference>
<dbReference type="Pfam" id="PF13432">
    <property type="entry name" value="TPR_16"/>
    <property type="match status" value="2"/>
</dbReference>
<dbReference type="Gene3D" id="1.25.40.10">
    <property type="entry name" value="Tetratricopeptide repeat domain"/>
    <property type="match status" value="4"/>
</dbReference>
<evidence type="ECO:0000313" key="5">
    <source>
        <dbReference type="EMBL" id="KAB0680267.1"/>
    </source>
</evidence>
<dbReference type="Pfam" id="PF13414">
    <property type="entry name" value="TPR_11"/>
    <property type="match status" value="1"/>
</dbReference>
<reference evidence="5 6" key="1">
    <citation type="submission" date="2019-09" db="EMBL/GenBank/DDBJ databases">
        <title>YIM 132180 draft genome.</title>
        <authorList>
            <person name="Zhang K."/>
        </authorList>
    </citation>
    <scope>NUCLEOTIDE SEQUENCE [LARGE SCALE GENOMIC DNA]</scope>
    <source>
        <strain evidence="5 6">YIM 132180</strain>
    </source>
</reference>
<evidence type="ECO:0000256" key="3">
    <source>
        <dbReference type="PROSITE-ProRule" id="PRU00339"/>
    </source>
</evidence>
<dbReference type="SMART" id="SM00028">
    <property type="entry name" value="TPR"/>
    <property type="match status" value="6"/>
</dbReference>
<gene>
    <name evidence="5" type="ORF">F6X38_08800</name>
</gene>
<dbReference type="Proteomes" id="UP000432089">
    <property type="component" value="Unassembled WGS sequence"/>
</dbReference>
<protein>
    <submittedName>
        <fullName evidence="5">Tetratricopeptide repeat protein</fullName>
    </submittedName>
</protein>
<evidence type="ECO:0000256" key="4">
    <source>
        <dbReference type="SAM" id="MobiDB-lite"/>
    </source>
</evidence>
<comment type="caution">
    <text evidence="5">The sequence shown here is derived from an EMBL/GenBank/DDBJ whole genome shotgun (WGS) entry which is preliminary data.</text>
</comment>
<evidence type="ECO:0000313" key="6">
    <source>
        <dbReference type="Proteomes" id="UP000432089"/>
    </source>
</evidence>
<proteinExistence type="predicted"/>
<dbReference type="Pfam" id="PF07719">
    <property type="entry name" value="TPR_2"/>
    <property type="match status" value="1"/>
</dbReference>
<feature type="repeat" description="TPR" evidence="3">
    <location>
        <begin position="456"/>
        <end position="489"/>
    </location>
</feature>
<feature type="region of interest" description="Disordered" evidence="4">
    <location>
        <begin position="606"/>
        <end position="644"/>
    </location>
</feature>
<keyword evidence="2 3" id="KW-0802">TPR repeat</keyword>
<accession>A0A7V7PQ95</accession>
<feature type="repeat" description="TPR" evidence="3">
    <location>
        <begin position="525"/>
        <end position="558"/>
    </location>
</feature>
<evidence type="ECO:0000256" key="2">
    <source>
        <dbReference type="ARBA" id="ARBA00022803"/>
    </source>
</evidence>
<dbReference type="PROSITE" id="PS50005">
    <property type="entry name" value="TPR"/>
    <property type="match status" value="2"/>
</dbReference>
<dbReference type="InterPro" id="IPR019734">
    <property type="entry name" value="TPR_rpt"/>
</dbReference>
<dbReference type="SUPFAM" id="SSF48452">
    <property type="entry name" value="TPR-like"/>
    <property type="match status" value="3"/>
</dbReference>
<organism evidence="5 6">
    <name type="scientific">Plantimonas leprariae</name>
    <dbReference type="NCBI Taxonomy" id="2615207"/>
    <lineage>
        <taxon>Bacteria</taxon>
        <taxon>Pseudomonadati</taxon>
        <taxon>Pseudomonadota</taxon>
        <taxon>Alphaproteobacteria</taxon>
        <taxon>Hyphomicrobiales</taxon>
        <taxon>Aurantimonadaceae</taxon>
        <taxon>Plantimonas</taxon>
    </lineage>
</organism>
<dbReference type="PANTHER" id="PTHR12558:SF13">
    <property type="entry name" value="CELL DIVISION CYCLE PROTEIN 27 HOMOLOG"/>
    <property type="match status" value="1"/>
</dbReference>
<dbReference type="AlphaFoldDB" id="A0A7V7PQ95"/>
<dbReference type="PANTHER" id="PTHR12558">
    <property type="entry name" value="CELL DIVISION CYCLE 16,23,27"/>
    <property type="match status" value="1"/>
</dbReference>
<sequence length="644" mass="69475">MLKRARQRFESSGEGRALTSLQDKDLRVQKTPTCRMALVLALAAVLTAPAGGGALAAPGEAPVKPAGTAAARLGSETLSGAYLAAKSAQLGGDINTAVDYYAKALAIDPNAEALQQDAMFAFFAAGDFRRGVELAAKLRDNDEAGKVARIALGIDGLVRADYGKAIEELDILDPSDLDALLLGHLQAWADQGAGRTSQAIERIADLNKANWYPVFNDYQAGLVAAVAGRADEARRRLSKVVADRSNAQTSPDAFVGASEALARLEAAAGRKKEALAAVNKGLALAENYDPLTTLKGEIEKGDKVAPTIGSVKQGAAETLYILGQAINRGEGQQVAILYFQLARALDAQNPRVLVALAGIAERANRYDDAIGYYDAVPAGSALKRTADLQSGLDLWSAEKKDEARAKLRKAVETYPDDLQAYLALADILSSAKDYAEMSRTLDQAVALAVKTKEESWNIYYQRGIAFERTKQWPKAEADFRKALKLSPNQPQVLNYLGYSWVDQNQNLDEGLKMIRTAVDLRPNDGYIVDSLGWAYYRLARFDDAVEELERAILLNPADPTINDHLGDAYWQVGRQREARFQWSRALVGDPKPEAADVARIEAKLRDGLMPAGNRKADAPGQPAETRADTAAPQPKPGEPSSTVR</sequence>
<evidence type="ECO:0000256" key="1">
    <source>
        <dbReference type="ARBA" id="ARBA00022737"/>
    </source>
</evidence>